<dbReference type="RefSeq" id="WP_247977211.1">
    <property type="nucleotide sequence ID" value="NZ_CP095850.1"/>
</dbReference>
<keyword evidence="4" id="KW-1185">Reference proteome</keyword>
<evidence type="ECO:0000256" key="1">
    <source>
        <dbReference type="ARBA" id="ARBA00038283"/>
    </source>
</evidence>
<organism evidence="3 4">
    <name type="scientific">Hymenobacter sublimis</name>
    <dbReference type="NCBI Taxonomy" id="2933777"/>
    <lineage>
        <taxon>Bacteria</taxon>
        <taxon>Pseudomonadati</taxon>
        <taxon>Bacteroidota</taxon>
        <taxon>Cytophagia</taxon>
        <taxon>Cytophagales</taxon>
        <taxon>Hymenobacteraceae</taxon>
        <taxon>Hymenobacter</taxon>
    </lineage>
</organism>
<name>A0ABY4JEZ1_9BACT</name>
<accession>A0ABY4JEZ1</accession>
<feature type="domain" description="Initiator Rep protein WH1" evidence="2">
    <location>
        <begin position="31"/>
        <end position="137"/>
    </location>
</feature>
<dbReference type="InterPro" id="IPR000525">
    <property type="entry name" value="Initiator_Rep_WH1"/>
</dbReference>
<protein>
    <recommendedName>
        <fullName evidence="2">Initiator Rep protein WH1 domain-containing protein</fullName>
    </recommendedName>
</protein>
<reference evidence="3 4" key="1">
    <citation type="submission" date="2022-04" db="EMBL/GenBank/DDBJ databases">
        <title>Hymenobacter sp. isolated from the air.</title>
        <authorList>
            <person name="Won M."/>
            <person name="Lee C.-M."/>
            <person name="Woen H.-Y."/>
            <person name="Kwon S.-W."/>
        </authorList>
    </citation>
    <scope>NUCLEOTIDE SEQUENCE [LARGE SCALE GENOMIC DNA]</scope>
    <source>
        <strain evidence="4">5516 S-25</strain>
        <plasmid evidence="3 4">unnamed2</plasmid>
    </source>
</reference>
<sequence length="141" mass="16472">MLPSQAPSTLRFQAICSFAARKPPSRWKPAFFIQALSFLHQDAQRLTFEITFDDVLWDGDADSRYAQLEEAQTRLTQPIKYETLRLGKRHSQYIPIFTDLSIDQKTELITGVFNYYLKDYLLDLSSKLTIDELESLLMMRQ</sequence>
<evidence type="ECO:0000313" key="3">
    <source>
        <dbReference type="EMBL" id="UPL51399.1"/>
    </source>
</evidence>
<comment type="similarity">
    <text evidence="1">Belongs to the initiator RepB protein family.</text>
</comment>
<proteinExistence type="inferred from homology"/>
<dbReference type="Pfam" id="PF01051">
    <property type="entry name" value="Rep3_N"/>
    <property type="match status" value="1"/>
</dbReference>
<dbReference type="EMBL" id="CP095850">
    <property type="protein sequence ID" value="UPL51399.1"/>
    <property type="molecule type" value="Genomic_DNA"/>
</dbReference>
<geneLocation type="plasmid" evidence="3 4">
    <name>unnamed2</name>
</geneLocation>
<evidence type="ECO:0000313" key="4">
    <source>
        <dbReference type="Proteomes" id="UP000829647"/>
    </source>
</evidence>
<dbReference type="Proteomes" id="UP000829647">
    <property type="component" value="Plasmid unnamed2"/>
</dbReference>
<keyword evidence="3" id="KW-0614">Plasmid</keyword>
<gene>
    <name evidence="3" type="ORF">MWH26_19890</name>
</gene>
<evidence type="ECO:0000259" key="2">
    <source>
        <dbReference type="Pfam" id="PF01051"/>
    </source>
</evidence>